<dbReference type="STRING" id="27349.A0A0L6VGY2"/>
<gene>
    <name evidence="1" type="ORF">VP01_1625g7</name>
</gene>
<dbReference type="InterPro" id="IPR046807">
    <property type="entry name" value="Tra1_central"/>
</dbReference>
<dbReference type="OrthoDB" id="3041178at2759"/>
<dbReference type="Proteomes" id="UP000037035">
    <property type="component" value="Unassembled WGS sequence"/>
</dbReference>
<dbReference type="VEuPathDB" id="FungiDB:VP01_1625g7"/>
<evidence type="ECO:0000313" key="2">
    <source>
        <dbReference type="Proteomes" id="UP000037035"/>
    </source>
</evidence>
<proteinExistence type="predicted"/>
<dbReference type="EMBL" id="LAVV01006421">
    <property type="protein sequence ID" value="KNZ60018.1"/>
    <property type="molecule type" value="Genomic_DNA"/>
</dbReference>
<protein>
    <submittedName>
        <fullName evidence="1">Uncharacterized protein</fullName>
    </submittedName>
</protein>
<organism evidence="1 2">
    <name type="scientific">Puccinia sorghi</name>
    <dbReference type="NCBI Taxonomy" id="27349"/>
    <lineage>
        <taxon>Eukaryota</taxon>
        <taxon>Fungi</taxon>
        <taxon>Dikarya</taxon>
        <taxon>Basidiomycota</taxon>
        <taxon>Pucciniomycotina</taxon>
        <taxon>Pucciniomycetes</taxon>
        <taxon>Pucciniales</taxon>
        <taxon>Pucciniaceae</taxon>
        <taxon>Puccinia</taxon>
    </lineage>
</organism>
<comment type="caution">
    <text evidence="1">The sequence shown here is derived from an EMBL/GenBank/DDBJ whole genome shotgun (WGS) entry which is preliminary data.</text>
</comment>
<dbReference type="Pfam" id="PF20175">
    <property type="entry name" value="Tra1_central"/>
    <property type="match status" value="1"/>
</dbReference>
<sequence>MGTGITLFESLCHLVYSTHADLIQNMKPELQGSHIKTVLMNLTEVWNDPTSTTTMQAMAGKFIYSLVELVGSHRFETHEAYVFIDAVIRCFGICEHRREVREMNEVVDFFFSMNYEIKFRFASLPSKYFLASPVLCKVTIGITLQHIMKLLPEFGQDKQSAVIVNNTTASSELSYYGFSYYKRCFGLLVVAVLKFCTKKSYHLSRSYWKS</sequence>
<name>A0A0L6VGY2_9BASI</name>
<dbReference type="AlphaFoldDB" id="A0A0L6VGY2"/>
<reference evidence="1 2" key="1">
    <citation type="submission" date="2015-08" db="EMBL/GenBank/DDBJ databases">
        <title>Next Generation Sequencing and Analysis of the Genome of Puccinia sorghi L Schw, the Causal Agent of Maize Common Rust.</title>
        <authorList>
            <person name="Rochi L."/>
            <person name="Burguener G."/>
            <person name="Darino M."/>
            <person name="Turjanski A."/>
            <person name="Kreff E."/>
            <person name="Dieguez M.J."/>
            <person name="Sacco F."/>
        </authorList>
    </citation>
    <scope>NUCLEOTIDE SEQUENCE [LARGE SCALE GENOMIC DNA]</scope>
    <source>
        <strain evidence="1 2">RO10H11247</strain>
    </source>
</reference>
<accession>A0A0L6VGY2</accession>
<keyword evidence="2" id="KW-1185">Reference proteome</keyword>
<evidence type="ECO:0000313" key="1">
    <source>
        <dbReference type="EMBL" id="KNZ60018.1"/>
    </source>
</evidence>